<accession>A0A919BNZ4</accession>
<dbReference type="AlphaFoldDB" id="A0A919BNZ4"/>
<sequence>MRLRQSLEPFRHRRFAYQYAGFTVSVIGNTLSQVAVTVGLLEVTGSGATAGLALSTSTVALVVCILFGGVWADRLPRHLVMATMDCVRAASQIGVGVMLLTDRVQLPLLLFLQVCFGAAQAFHLPASSGLTRFTVPKDQLQRANTLLSFARSMSGVLGPLLAGALIATVGAGWALIGDGLSFLVSGACAALIKLPRRETPREKDSTLRELAAGFRLVRTTPWIWTSIVGFMCTHVAVAVFMVVGPVLASQNGTGVWQWSLLIAALGVGDVLGDLFLLRYQPQRPMLVARLAELLLVPMLLLMAWGAPLPVQVVAVALAGAGMTAADSLWLTTMQHEVPEDSMSKVSSYDWLSSVALRPVGFALGAAFAGGGLAVVLGCLAVLVLASRLVSLAHPSVRSLRTPADALVH</sequence>
<dbReference type="PANTHER" id="PTHR23513">
    <property type="entry name" value="INTEGRAL MEMBRANE EFFLUX PROTEIN-RELATED"/>
    <property type="match status" value="1"/>
</dbReference>
<reference evidence="7" key="1">
    <citation type="journal article" date="2014" name="Int. J. Syst. Evol. Microbiol.">
        <title>Complete genome sequence of Corynebacterium casei LMG S-19264T (=DSM 44701T), isolated from a smear-ripened cheese.</title>
        <authorList>
            <consortium name="US DOE Joint Genome Institute (JGI-PGF)"/>
            <person name="Walter F."/>
            <person name="Albersmeier A."/>
            <person name="Kalinowski J."/>
            <person name="Ruckert C."/>
        </authorList>
    </citation>
    <scope>NUCLEOTIDE SEQUENCE</scope>
    <source>
        <strain evidence="7">JCM 4122</strain>
    </source>
</reference>
<evidence type="ECO:0000256" key="1">
    <source>
        <dbReference type="ARBA" id="ARBA00004651"/>
    </source>
</evidence>
<feature type="transmembrane region" description="Helical" evidence="6">
    <location>
        <begin position="222"/>
        <end position="243"/>
    </location>
</feature>
<keyword evidence="8" id="KW-1185">Reference proteome</keyword>
<comment type="caution">
    <text evidence="7">The sequence shown here is derived from an EMBL/GenBank/DDBJ whole genome shotgun (WGS) entry which is preliminary data.</text>
</comment>
<dbReference type="Gene3D" id="1.20.1250.20">
    <property type="entry name" value="MFS general substrate transporter like domains"/>
    <property type="match status" value="1"/>
</dbReference>
<evidence type="ECO:0000256" key="3">
    <source>
        <dbReference type="ARBA" id="ARBA00022692"/>
    </source>
</evidence>
<dbReference type="InterPro" id="IPR011701">
    <property type="entry name" value="MFS"/>
</dbReference>
<evidence type="ECO:0000256" key="2">
    <source>
        <dbReference type="ARBA" id="ARBA00022475"/>
    </source>
</evidence>
<keyword evidence="4 6" id="KW-1133">Transmembrane helix</keyword>
<name>A0A919BNZ4_STRFL</name>
<reference evidence="7" key="2">
    <citation type="submission" date="2020-09" db="EMBL/GenBank/DDBJ databases">
        <authorList>
            <person name="Sun Q."/>
            <person name="Ohkuma M."/>
        </authorList>
    </citation>
    <scope>NUCLEOTIDE SEQUENCE</scope>
    <source>
        <strain evidence="7">JCM 4122</strain>
    </source>
</reference>
<dbReference type="EMBL" id="BNBE01000001">
    <property type="protein sequence ID" value="GHG02040.1"/>
    <property type="molecule type" value="Genomic_DNA"/>
</dbReference>
<feature type="transmembrane region" description="Helical" evidence="6">
    <location>
        <begin position="146"/>
        <end position="167"/>
    </location>
</feature>
<keyword evidence="2" id="KW-1003">Cell membrane</keyword>
<dbReference type="Proteomes" id="UP000632849">
    <property type="component" value="Unassembled WGS sequence"/>
</dbReference>
<protein>
    <submittedName>
        <fullName evidence="7">MFS transporter</fullName>
    </submittedName>
</protein>
<evidence type="ECO:0000256" key="4">
    <source>
        <dbReference type="ARBA" id="ARBA00022989"/>
    </source>
</evidence>
<dbReference type="CDD" id="cd06173">
    <property type="entry name" value="MFS_MefA_like"/>
    <property type="match status" value="1"/>
</dbReference>
<proteinExistence type="predicted"/>
<feature type="transmembrane region" description="Helical" evidence="6">
    <location>
        <begin position="173"/>
        <end position="192"/>
    </location>
</feature>
<evidence type="ECO:0000256" key="5">
    <source>
        <dbReference type="ARBA" id="ARBA00023136"/>
    </source>
</evidence>
<dbReference type="PANTHER" id="PTHR23513:SF11">
    <property type="entry name" value="STAPHYLOFERRIN A TRANSPORTER"/>
    <property type="match status" value="1"/>
</dbReference>
<dbReference type="GO" id="GO:0005886">
    <property type="term" value="C:plasma membrane"/>
    <property type="evidence" value="ECO:0007669"/>
    <property type="project" value="UniProtKB-SubCell"/>
</dbReference>
<gene>
    <name evidence="7" type="ORF">GCM10017667_37110</name>
</gene>
<evidence type="ECO:0000313" key="7">
    <source>
        <dbReference type="EMBL" id="GHG02040.1"/>
    </source>
</evidence>
<feature type="transmembrane region" description="Helical" evidence="6">
    <location>
        <begin position="20"/>
        <end position="41"/>
    </location>
</feature>
<dbReference type="GeneID" id="95659128"/>
<dbReference type="SUPFAM" id="SSF103473">
    <property type="entry name" value="MFS general substrate transporter"/>
    <property type="match status" value="1"/>
</dbReference>
<keyword evidence="3 6" id="KW-0812">Transmembrane</keyword>
<dbReference type="Pfam" id="PF07690">
    <property type="entry name" value="MFS_1"/>
    <property type="match status" value="1"/>
</dbReference>
<feature type="transmembrane region" description="Helical" evidence="6">
    <location>
        <begin position="286"/>
        <end position="306"/>
    </location>
</feature>
<feature type="transmembrane region" description="Helical" evidence="6">
    <location>
        <begin position="354"/>
        <end position="385"/>
    </location>
</feature>
<dbReference type="InterPro" id="IPR036259">
    <property type="entry name" value="MFS_trans_sf"/>
</dbReference>
<keyword evidence="5 6" id="KW-0472">Membrane</keyword>
<evidence type="ECO:0000256" key="6">
    <source>
        <dbReference type="SAM" id="Phobius"/>
    </source>
</evidence>
<dbReference type="RefSeq" id="WP_150228038.1">
    <property type="nucleotide sequence ID" value="NZ_BNBE01000001.1"/>
</dbReference>
<feature type="transmembrane region" description="Helical" evidence="6">
    <location>
        <begin position="255"/>
        <end position="277"/>
    </location>
</feature>
<comment type="subcellular location">
    <subcellularLocation>
        <location evidence="1">Cell membrane</location>
        <topology evidence="1">Multi-pass membrane protein</topology>
    </subcellularLocation>
</comment>
<feature type="transmembrane region" description="Helical" evidence="6">
    <location>
        <begin position="47"/>
        <end position="72"/>
    </location>
</feature>
<dbReference type="GO" id="GO:0022857">
    <property type="term" value="F:transmembrane transporter activity"/>
    <property type="evidence" value="ECO:0007669"/>
    <property type="project" value="InterPro"/>
</dbReference>
<evidence type="ECO:0000313" key="8">
    <source>
        <dbReference type="Proteomes" id="UP000632849"/>
    </source>
</evidence>
<organism evidence="7 8">
    <name type="scientific">Streptomyces filamentosus</name>
    <name type="common">Streptomyces roseosporus</name>
    <dbReference type="NCBI Taxonomy" id="67294"/>
    <lineage>
        <taxon>Bacteria</taxon>
        <taxon>Bacillati</taxon>
        <taxon>Actinomycetota</taxon>
        <taxon>Actinomycetes</taxon>
        <taxon>Kitasatosporales</taxon>
        <taxon>Streptomycetaceae</taxon>
        <taxon>Streptomyces</taxon>
    </lineage>
</organism>